<protein>
    <submittedName>
        <fullName evidence="1">Uncharacterized protein</fullName>
    </submittedName>
</protein>
<evidence type="ECO:0000313" key="2">
    <source>
        <dbReference type="Proteomes" id="UP000499080"/>
    </source>
</evidence>
<comment type="caution">
    <text evidence="1">The sequence shown here is derived from an EMBL/GenBank/DDBJ whole genome shotgun (WGS) entry which is preliminary data.</text>
</comment>
<name>A0A4Y2VHF9_ARAVE</name>
<sequence length="118" mass="13509">MMILVKDETRDDKSKEIFVSSVLYCPTATRKTSDTRPADGSRYGNGIFHCILGVKERALFHLVQTEPAEVSFRFVLWWKTNSSPYQFCTVLPPRGKPQISDLRMAVIIETVYSTVFWG</sequence>
<dbReference type="Proteomes" id="UP000499080">
    <property type="component" value="Unassembled WGS sequence"/>
</dbReference>
<reference evidence="1 2" key="1">
    <citation type="journal article" date="2019" name="Sci. Rep.">
        <title>Orb-weaving spider Araneus ventricosus genome elucidates the spidroin gene catalogue.</title>
        <authorList>
            <person name="Kono N."/>
            <person name="Nakamura H."/>
            <person name="Ohtoshi R."/>
            <person name="Moran D.A.P."/>
            <person name="Shinohara A."/>
            <person name="Yoshida Y."/>
            <person name="Fujiwara M."/>
            <person name="Mori M."/>
            <person name="Tomita M."/>
            <person name="Arakawa K."/>
        </authorList>
    </citation>
    <scope>NUCLEOTIDE SEQUENCE [LARGE SCALE GENOMIC DNA]</scope>
</reference>
<evidence type="ECO:0000313" key="1">
    <source>
        <dbReference type="EMBL" id="GBO24032.1"/>
    </source>
</evidence>
<gene>
    <name evidence="1" type="ORF">AVEN_236201_1</name>
</gene>
<proteinExistence type="predicted"/>
<dbReference type="EMBL" id="BGPR01047036">
    <property type="protein sequence ID" value="GBO24032.1"/>
    <property type="molecule type" value="Genomic_DNA"/>
</dbReference>
<accession>A0A4Y2VHF9</accession>
<keyword evidence="2" id="KW-1185">Reference proteome</keyword>
<dbReference type="AlphaFoldDB" id="A0A4Y2VHF9"/>
<organism evidence="1 2">
    <name type="scientific">Araneus ventricosus</name>
    <name type="common">Orbweaver spider</name>
    <name type="synonym">Epeira ventricosa</name>
    <dbReference type="NCBI Taxonomy" id="182803"/>
    <lineage>
        <taxon>Eukaryota</taxon>
        <taxon>Metazoa</taxon>
        <taxon>Ecdysozoa</taxon>
        <taxon>Arthropoda</taxon>
        <taxon>Chelicerata</taxon>
        <taxon>Arachnida</taxon>
        <taxon>Araneae</taxon>
        <taxon>Araneomorphae</taxon>
        <taxon>Entelegynae</taxon>
        <taxon>Araneoidea</taxon>
        <taxon>Araneidae</taxon>
        <taxon>Araneus</taxon>
    </lineage>
</organism>